<evidence type="ECO:0000256" key="9">
    <source>
        <dbReference type="ARBA" id="ARBA00022989"/>
    </source>
</evidence>
<evidence type="ECO:0000313" key="15">
    <source>
        <dbReference type="EMBL" id="WGZ91119.1"/>
    </source>
</evidence>
<accession>A0AA95H953</accession>
<evidence type="ECO:0000256" key="6">
    <source>
        <dbReference type="ARBA" id="ARBA00022692"/>
    </source>
</evidence>
<evidence type="ECO:0000256" key="2">
    <source>
        <dbReference type="ARBA" id="ARBA00004651"/>
    </source>
</evidence>
<dbReference type="SUPFAM" id="SSF81345">
    <property type="entry name" value="ABC transporter involved in vitamin B12 uptake, BtuC"/>
    <property type="match status" value="1"/>
</dbReference>
<keyword evidence="5" id="KW-1003">Cell membrane</keyword>
<keyword evidence="11 14" id="KW-0472">Membrane</keyword>
<comment type="similarity">
    <text evidence="3 13">Belongs to the ABC-3 integral membrane protein family.</text>
</comment>
<evidence type="ECO:0000256" key="5">
    <source>
        <dbReference type="ARBA" id="ARBA00022475"/>
    </source>
</evidence>
<dbReference type="GO" id="GO:0006829">
    <property type="term" value="P:zinc ion transport"/>
    <property type="evidence" value="ECO:0007669"/>
    <property type="project" value="UniProtKB-KW"/>
</dbReference>
<dbReference type="AlphaFoldDB" id="A0AA95H953"/>
<evidence type="ECO:0000256" key="3">
    <source>
        <dbReference type="ARBA" id="ARBA00008034"/>
    </source>
</evidence>
<keyword evidence="6 13" id="KW-0812">Transmembrane</keyword>
<comment type="subcellular location">
    <subcellularLocation>
        <location evidence="2 13">Cell membrane</location>
        <topology evidence="2 13">Multi-pass membrane protein</topology>
    </subcellularLocation>
</comment>
<dbReference type="Gene3D" id="1.10.3470.10">
    <property type="entry name" value="ABC transporter involved in vitamin B12 uptake, BtuC"/>
    <property type="match status" value="1"/>
</dbReference>
<dbReference type="GO" id="GO:0010043">
    <property type="term" value="P:response to zinc ion"/>
    <property type="evidence" value="ECO:0007669"/>
    <property type="project" value="TreeGrafter"/>
</dbReference>
<keyword evidence="8" id="KW-0864">Zinc transport</keyword>
<evidence type="ECO:0000256" key="4">
    <source>
        <dbReference type="ARBA" id="ARBA00022448"/>
    </source>
</evidence>
<dbReference type="InterPro" id="IPR001626">
    <property type="entry name" value="ABC_TroCD"/>
</dbReference>
<dbReference type="EMBL" id="CP124755">
    <property type="protein sequence ID" value="WGZ91119.1"/>
    <property type="molecule type" value="Genomic_DNA"/>
</dbReference>
<dbReference type="CDD" id="cd06550">
    <property type="entry name" value="TM_ABC_iron-siderophores_like"/>
    <property type="match status" value="1"/>
</dbReference>
<comment type="function">
    <text evidence="1">Involved in the high-affinity zinc uptake transport system.</text>
</comment>
<evidence type="ECO:0000256" key="11">
    <source>
        <dbReference type="ARBA" id="ARBA00023136"/>
    </source>
</evidence>
<evidence type="ECO:0000256" key="14">
    <source>
        <dbReference type="SAM" id="Phobius"/>
    </source>
</evidence>
<dbReference type="Proteomes" id="UP001300672">
    <property type="component" value="Chromosome"/>
</dbReference>
<keyword evidence="9 14" id="KW-1133">Transmembrane helix</keyword>
<dbReference type="Pfam" id="PF00950">
    <property type="entry name" value="ABC-3"/>
    <property type="match status" value="1"/>
</dbReference>
<dbReference type="GO" id="GO:0055085">
    <property type="term" value="P:transmembrane transport"/>
    <property type="evidence" value="ECO:0007669"/>
    <property type="project" value="InterPro"/>
</dbReference>
<evidence type="ECO:0000256" key="7">
    <source>
        <dbReference type="ARBA" id="ARBA00022833"/>
    </source>
</evidence>
<protein>
    <recommendedName>
        <fullName evidence="12">High-affinity zinc uptake system membrane protein ZnuB</fullName>
    </recommendedName>
</protein>
<gene>
    <name evidence="15" type="ORF">QJT80_01285</name>
</gene>
<evidence type="ECO:0000256" key="1">
    <source>
        <dbReference type="ARBA" id="ARBA00002313"/>
    </source>
</evidence>
<evidence type="ECO:0000256" key="10">
    <source>
        <dbReference type="ARBA" id="ARBA00023065"/>
    </source>
</evidence>
<dbReference type="PANTHER" id="PTHR30477">
    <property type="entry name" value="ABC-TRANSPORTER METAL-BINDING PROTEIN"/>
    <property type="match status" value="1"/>
</dbReference>
<dbReference type="GO" id="GO:0043190">
    <property type="term" value="C:ATP-binding cassette (ABC) transporter complex"/>
    <property type="evidence" value="ECO:0007669"/>
    <property type="project" value="InterPro"/>
</dbReference>
<feature type="transmembrane region" description="Helical" evidence="14">
    <location>
        <begin position="6"/>
        <end position="28"/>
    </location>
</feature>
<keyword evidence="7" id="KW-0862">Zinc</keyword>
<feature type="transmembrane region" description="Helical" evidence="14">
    <location>
        <begin position="48"/>
        <end position="73"/>
    </location>
</feature>
<keyword evidence="4 13" id="KW-0813">Transport</keyword>
<feature type="transmembrane region" description="Helical" evidence="14">
    <location>
        <begin position="239"/>
        <end position="257"/>
    </location>
</feature>
<proteinExistence type="inferred from homology"/>
<sequence length="263" mass="27880">MDDFIVRALLAGSAVVLLAGLLGSILLWRRLAYLGDTLSHSSLLGVALGLLTGLPINVWMMVVCAIVALLLLYVQYNPRLSSDTLLTIIGQSALAIGTVALTFLPGVRVDLMAYLFGDILAVSHSDVLTAWGLTFAIFALMYKLWRPLIALAVHEPLAQVEGINVKVVSAAYMLLVAFTVAIAMKVVGVLLLTALLIIPAATARRFARTPEGMVGLAMICGLIALAGGMFLSLQFDTPTGPSIVMLASLLFLVAQFVPSRTTA</sequence>
<organism evidence="15">
    <name type="scientific">Candidatus Thiocaldithrix dubininis</name>
    <dbReference type="NCBI Taxonomy" id="3080823"/>
    <lineage>
        <taxon>Bacteria</taxon>
        <taxon>Pseudomonadati</taxon>
        <taxon>Pseudomonadota</taxon>
        <taxon>Gammaproteobacteria</taxon>
        <taxon>Thiotrichales</taxon>
        <taxon>Thiotrichaceae</taxon>
        <taxon>Candidatus Thiocaldithrix</taxon>
    </lineage>
</organism>
<feature type="transmembrane region" description="Helical" evidence="14">
    <location>
        <begin position="213"/>
        <end position="233"/>
    </location>
</feature>
<evidence type="ECO:0000256" key="8">
    <source>
        <dbReference type="ARBA" id="ARBA00022906"/>
    </source>
</evidence>
<dbReference type="InterPro" id="IPR037294">
    <property type="entry name" value="ABC_BtuC-like"/>
</dbReference>
<feature type="transmembrane region" description="Helical" evidence="14">
    <location>
        <begin position="170"/>
        <end position="201"/>
    </location>
</feature>
<evidence type="ECO:0000256" key="13">
    <source>
        <dbReference type="RuleBase" id="RU003943"/>
    </source>
</evidence>
<reference evidence="15" key="1">
    <citation type="journal article" date="2023" name="Int. J. Mol. Sci.">
        <title>Metagenomics Revealed a New Genus 'Candidatus Thiocaldithrix dubininis' gen. nov., sp. nov. and a New Species 'Candidatus Thiothrix putei' sp. nov. in the Family Thiotrichaceae, Some Members of Which Have Traits of Both Na+- and H+-Motive Energetics.</title>
        <authorList>
            <person name="Ravin N.V."/>
            <person name="Muntyan M.S."/>
            <person name="Smolyakov D.D."/>
            <person name="Rudenko T.S."/>
            <person name="Beletsky A.V."/>
            <person name="Mardanov A.V."/>
            <person name="Grabovich M.Y."/>
        </authorList>
    </citation>
    <scope>NUCLEOTIDE SEQUENCE</scope>
    <source>
        <strain evidence="15">GKL-01</strain>
    </source>
</reference>
<dbReference type="KEGG" id="tdu:QJT80_01285"/>
<feature type="transmembrane region" description="Helical" evidence="14">
    <location>
        <begin position="119"/>
        <end position="142"/>
    </location>
</feature>
<keyword evidence="10" id="KW-0406">Ion transport</keyword>
<evidence type="ECO:0000256" key="12">
    <source>
        <dbReference type="ARBA" id="ARBA00040080"/>
    </source>
</evidence>
<feature type="transmembrane region" description="Helical" evidence="14">
    <location>
        <begin position="85"/>
        <end position="107"/>
    </location>
</feature>
<reference evidence="15" key="2">
    <citation type="submission" date="2023-04" db="EMBL/GenBank/DDBJ databases">
        <authorList>
            <person name="Beletskiy A.V."/>
            <person name="Mardanov A.V."/>
            <person name="Ravin N.V."/>
        </authorList>
    </citation>
    <scope>NUCLEOTIDE SEQUENCE</scope>
    <source>
        <strain evidence="15">GKL-01</strain>
    </source>
</reference>
<dbReference type="PANTHER" id="PTHR30477:SF23">
    <property type="entry name" value="HIGH-AFFINITY ZINC UPTAKE SYSTEM MEMBRANE PROTEIN ZNUB"/>
    <property type="match status" value="1"/>
</dbReference>
<name>A0AA95H953_9GAMM</name>